<dbReference type="Pfam" id="PF26520">
    <property type="entry name" value="MftB_chaperone"/>
    <property type="match status" value="1"/>
</dbReference>
<dbReference type="GeneID" id="92877334"/>
<organism evidence="1 2">
    <name type="scientific">Amycolatopsis mediterranei (strain S699)</name>
    <name type="common">Nocardia mediterranei</name>
    <dbReference type="NCBI Taxonomy" id="713604"/>
    <lineage>
        <taxon>Bacteria</taxon>
        <taxon>Bacillati</taxon>
        <taxon>Actinomycetota</taxon>
        <taxon>Actinomycetes</taxon>
        <taxon>Pseudonocardiales</taxon>
        <taxon>Pseudonocardiaceae</taxon>
        <taxon>Amycolatopsis</taxon>
    </lineage>
</organism>
<dbReference type="InterPro" id="IPR023850">
    <property type="entry name" value="MftB"/>
</dbReference>
<protein>
    <submittedName>
        <fullName evidence="1">Uncharacterized protein</fullName>
    </submittedName>
</protein>
<dbReference type="RefSeq" id="WP_014467569.1">
    <property type="nucleotide sequence ID" value="NC_017186.1"/>
</dbReference>
<evidence type="ECO:0000313" key="2">
    <source>
        <dbReference type="Proteomes" id="UP000006138"/>
    </source>
</evidence>
<name>A0A9R0P3W3_AMYMS</name>
<keyword evidence="2" id="KW-1185">Reference proteome</keyword>
<sequence length="43" mass="4793">MAIRPERFGALLYHFGTRRLSFFKSPAPLTVGPEAPILEQSSC</sequence>
<reference evidence="1 2" key="1">
    <citation type="journal article" date="2011" name="J. Bacteriol.">
        <title>Whole genome sequence of the rifamycin B-producing strain Amycolatopsis mediterranei S699.</title>
        <authorList>
            <person name="Verma M."/>
            <person name="Kaur J."/>
            <person name="Kumar M."/>
            <person name="Kumari K."/>
            <person name="Saxena A."/>
            <person name="Anand S."/>
            <person name="Nigam A."/>
            <person name="Ravi V."/>
            <person name="Raghuvanshi S."/>
            <person name="Khurana P."/>
            <person name="Tyagi A.K."/>
            <person name="Khurana J.P."/>
            <person name="Lal R."/>
        </authorList>
    </citation>
    <scope>NUCLEOTIDE SEQUENCE [LARGE SCALE GENOMIC DNA]</scope>
    <source>
        <strain evidence="1 2">S699</strain>
    </source>
</reference>
<dbReference type="NCBIfam" id="TIGR03967">
    <property type="entry name" value="mycofact_MftB"/>
    <property type="match status" value="1"/>
</dbReference>
<gene>
    <name evidence="1" type="ordered locus">RAM_36555</name>
</gene>
<accession>A0A9R0P3W3</accession>
<dbReference type="KEGG" id="amn:RAM_36555"/>
<proteinExistence type="predicted"/>
<dbReference type="EMBL" id="CP002896">
    <property type="protein sequence ID" value="AEK45782.1"/>
    <property type="molecule type" value="Genomic_DNA"/>
</dbReference>
<dbReference type="AlphaFoldDB" id="A0A9R0P3W3"/>
<evidence type="ECO:0000313" key="1">
    <source>
        <dbReference type="EMBL" id="AEK45782.1"/>
    </source>
</evidence>
<dbReference type="Proteomes" id="UP000006138">
    <property type="component" value="Chromosome"/>
</dbReference>